<dbReference type="Pfam" id="PF10135">
    <property type="entry name" value="Rod-binding"/>
    <property type="match status" value="1"/>
</dbReference>
<feature type="domain" description="Flagellar protein FlgJ N-terminal" evidence="1">
    <location>
        <begin position="58"/>
        <end position="98"/>
    </location>
</feature>
<dbReference type="RefSeq" id="WP_213043373.1">
    <property type="nucleotide sequence ID" value="NZ_CAJNBJ010000017.1"/>
</dbReference>
<evidence type="ECO:0000313" key="2">
    <source>
        <dbReference type="EMBL" id="CAE6777061.1"/>
    </source>
</evidence>
<reference evidence="2 3" key="1">
    <citation type="submission" date="2021-02" db="EMBL/GenBank/DDBJ databases">
        <authorList>
            <person name="Han P."/>
        </authorList>
    </citation>
    <scope>NUCLEOTIDE SEQUENCE [LARGE SCALE GENOMIC DNA]</scope>
    <source>
        <strain evidence="2">Candidatus Nitrospira sp. ZN2</strain>
    </source>
</reference>
<protein>
    <submittedName>
        <fullName evidence="2">Rod-binding domain-containing protein</fullName>
    </submittedName>
</protein>
<comment type="caution">
    <text evidence="2">The sequence shown here is derived from an EMBL/GenBank/DDBJ whole genome shotgun (WGS) entry which is preliminary data.</text>
</comment>
<evidence type="ECO:0000259" key="1">
    <source>
        <dbReference type="Pfam" id="PF10135"/>
    </source>
</evidence>
<keyword evidence="3" id="KW-1185">Reference proteome</keyword>
<organism evidence="2 3">
    <name type="scientific">Nitrospira defluvii</name>
    <dbReference type="NCBI Taxonomy" id="330214"/>
    <lineage>
        <taxon>Bacteria</taxon>
        <taxon>Pseudomonadati</taxon>
        <taxon>Nitrospirota</taxon>
        <taxon>Nitrospiria</taxon>
        <taxon>Nitrospirales</taxon>
        <taxon>Nitrospiraceae</taxon>
        <taxon>Nitrospira</taxon>
    </lineage>
</organism>
<accession>A0ABN7LZA5</accession>
<evidence type="ECO:0000313" key="3">
    <source>
        <dbReference type="Proteomes" id="UP000675880"/>
    </source>
</evidence>
<sequence>MEIRDFLAGQMDLAQMSAAQPAGLERTNGQGQIAQTSTSALHKAGQEFEAYFISYLIKNMRETVPKGLLERKGEQVWYSFYDQEIAKLATQAGGIGITAFVDAYVEKNR</sequence>
<dbReference type="Proteomes" id="UP000675880">
    <property type="component" value="Unassembled WGS sequence"/>
</dbReference>
<dbReference type="EMBL" id="CAJNBJ010000017">
    <property type="protein sequence ID" value="CAE6777061.1"/>
    <property type="molecule type" value="Genomic_DNA"/>
</dbReference>
<name>A0ABN7LZA5_9BACT</name>
<dbReference type="InterPro" id="IPR019301">
    <property type="entry name" value="Flagellar_prot_FlgJ_N"/>
</dbReference>
<proteinExistence type="predicted"/>
<gene>
    <name evidence="2" type="ORF">NSPZN2_40570</name>
</gene>